<feature type="domain" description="TonB-dependent receptor plug" evidence="12">
    <location>
        <begin position="113"/>
        <end position="234"/>
    </location>
</feature>
<evidence type="ECO:0000313" key="13">
    <source>
        <dbReference type="EMBL" id="SDS13082.1"/>
    </source>
</evidence>
<feature type="signal peptide" evidence="10">
    <location>
        <begin position="1"/>
        <end position="21"/>
    </location>
</feature>
<dbReference type="Gene3D" id="2.40.170.20">
    <property type="entry name" value="TonB-dependent receptor, beta-barrel domain"/>
    <property type="match status" value="1"/>
</dbReference>
<dbReference type="PANTHER" id="PTHR47234:SF3">
    <property type="entry name" value="SECRETIN_TONB SHORT N-TERMINAL DOMAIN-CONTAINING PROTEIN"/>
    <property type="match status" value="1"/>
</dbReference>
<dbReference type="SUPFAM" id="SSF56935">
    <property type="entry name" value="Porins"/>
    <property type="match status" value="1"/>
</dbReference>
<dbReference type="InterPro" id="IPR037066">
    <property type="entry name" value="Plug_dom_sf"/>
</dbReference>
<organism evidence="13 14">
    <name type="scientific">Christiangramia echinicola</name>
    <dbReference type="NCBI Taxonomy" id="279359"/>
    <lineage>
        <taxon>Bacteria</taxon>
        <taxon>Pseudomonadati</taxon>
        <taxon>Bacteroidota</taxon>
        <taxon>Flavobacteriia</taxon>
        <taxon>Flavobacteriales</taxon>
        <taxon>Flavobacteriaceae</taxon>
        <taxon>Christiangramia</taxon>
    </lineage>
</organism>
<keyword evidence="5 9" id="KW-0798">TonB box</keyword>
<evidence type="ECO:0000256" key="8">
    <source>
        <dbReference type="PROSITE-ProRule" id="PRU01360"/>
    </source>
</evidence>
<dbReference type="Pfam" id="PF13715">
    <property type="entry name" value="CarbopepD_reg_2"/>
    <property type="match status" value="1"/>
</dbReference>
<dbReference type="InterPro" id="IPR036942">
    <property type="entry name" value="Beta-barrel_TonB_sf"/>
</dbReference>
<evidence type="ECO:0000256" key="3">
    <source>
        <dbReference type="ARBA" id="ARBA00022452"/>
    </source>
</evidence>
<keyword evidence="3 8" id="KW-1134">Transmembrane beta strand</keyword>
<dbReference type="Gene3D" id="2.60.40.1120">
    <property type="entry name" value="Carboxypeptidase-like, regulatory domain"/>
    <property type="match status" value="1"/>
</dbReference>
<keyword evidence="6 8" id="KW-0472">Membrane</keyword>
<keyword evidence="2 8" id="KW-0813">Transport</keyword>
<comment type="subcellular location">
    <subcellularLocation>
        <location evidence="1 8">Cell outer membrane</location>
        <topology evidence="1 8">Multi-pass membrane protein</topology>
    </subcellularLocation>
</comment>
<dbReference type="Gene3D" id="2.170.130.10">
    <property type="entry name" value="TonB-dependent receptor, plug domain"/>
    <property type="match status" value="1"/>
</dbReference>
<evidence type="ECO:0000313" key="14">
    <source>
        <dbReference type="Proteomes" id="UP000198858"/>
    </source>
</evidence>
<dbReference type="Pfam" id="PF00593">
    <property type="entry name" value="TonB_dep_Rec_b-barrel"/>
    <property type="match status" value="1"/>
</dbReference>
<dbReference type="InterPro" id="IPR039426">
    <property type="entry name" value="TonB-dep_rcpt-like"/>
</dbReference>
<evidence type="ECO:0000256" key="2">
    <source>
        <dbReference type="ARBA" id="ARBA00022448"/>
    </source>
</evidence>
<gene>
    <name evidence="13" type="ORF">SAMN04488552_2198</name>
</gene>
<evidence type="ECO:0000256" key="6">
    <source>
        <dbReference type="ARBA" id="ARBA00023136"/>
    </source>
</evidence>
<evidence type="ECO:0000259" key="11">
    <source>
        <dbReference type="Pfam" id="PF00593"/>
    </source>
</evidence>
<feature type="domain" description="TonB-dependent receptor-like beta-barrel" evidence="11">
    <location>
        <begin position="422"/>
        <end position="912"/>
    </location>
</feature>
<evidence type="ECO:0000256" key="7">
    <source>
        <dbReference type="ARBA" id="ARBA00023237"/>
    </source>
</evidence>
<dbReference type="Proteomes" id="UP000198858">
    <property type="component" value="Chromosome I"/>
</dbReference>
<dbReference type="SUPFAM" id="SSF49464">
    <property type="entry name" value="Carboxypeptidase regulatory domain-like"/>
    <property type="match status" value="1"/>
</dbReference>
<dbReference type="InterPro" id="IPR012910">
    <property type="entry name" value="Plug_dom"/>
</dbReference>
<keyword evidence="10" id="KW-0732">Signal</keyword>
<name>A0A1H1PP54_9FLAO</name>
<dbReference type="GO" id="GO:0009279">
    <property type="term" value="C:cell outer membrane"/>
    <property type="evidence" value="ECO:0007669"/>
    <property type="project" value="UniProtKB-SubCell"/>
</dbReference>
<evidence type="ECO:0000259" key="12">
    <source>
        <dbReference type="Pfam" id="PF07715"/>
    </source>
</evidence>
<reference evidence="13 14" key="1">
    <citation type="submission" date="2016-10" db="EMBL/GenBank/DDBJ databases">
        <authorList>
            <person name="Varghese N."/>
            <person name="Submissions S."/>
        </authorList>
    </citation>
    <scope>NUCLEOTIDE SEQUENCE [LARGE SCALE GENOMIC DNA]</scope>
    <source>
        <strain evidence="13 14">Mar_2010_102</strain>
    </source>
</reference>
<dbReference type="STRING" id="1250231.SAMN04488552_2198"/>
<dbReference type="AlphaFoldDB" id="A0A1H1PP54"/>
<keyword evidence="7 8" id="KW-0998">Cell outer membrane</keyword>
<comment type="similarity">
    <text evidence="8 9">Belongs to the TonB-dependent receptor family.</text>
</comment>
<evidence type="ECO:0000256" key="1">
    <source>
        <dbReference type="ARBA" id="ARBA00004571"/>
    </source>
</evidence>
<dbReference type="RefSeq" id="WP_089662602.1">
    <property type="nucleotide sequence ID" value="NZ_LT629745.1"/>
</dbReference>
<evidence type="ECO:0000256" key="10">
    <source>
        <dbReference type="SAM" id="SignalP"/>
    </source>
</evidence>
<dbReference type="InterPro" id="IPR000531">
    <property type="entry name" value="Beta-barrel_TonB"/>
</dbReference>
<keyword evidence="14" id="KW-1185">Reference proteome</keyword>
<dbReference type="Pfam" id="PF07715">
    <property type="entry name" value="Plug"/>
    <property type="match status" value="1"/>
</dbReference>
<dbReference type="EMBL" id="LT629745">
    <property type="protein sequence ID" value="SDS13082.1"/>
    <property type="molecule type" value="Genomic_DNA"/>
</dbReference>
<proteinExistence type="inferred from homology"/>
<evidence type="ECO:0000256" key="9">
    <source>
        <dbReference type="RuleBase" id="RU003357"/>
    </source>
</evidence>
<accession>A0A1H1PP54</accession>
<dbReference type="InterPro" id="IPR008969">
    <property type="entry name" value="CarboxyPept-like_regulatory"/>
</dbReference>
<protein>
    <submittedName>
        <fullName evidence="13">Iron complex outermembrane recepter protein</fullName>
    </submittedName>
</protein>
<feature type="chain" id="PRO_5009256829" evidence="10">
    <location>
        <begin position="22"/>
        <end position="957"/>
    </location>
</feature>
<dbReference type="PANTHER" id="PTHR47234">
    <property type="match status" value="1"/>
</dbReference>
<keyword evidence="4 8" id="KW-0812">Transmembrane</keyword>
<dbReference type="PROSITE" id="PS52016">
    <property type="entry name" value="TONB_DEPENDENT_REC_3"/>
    <property type="match status" value="1"/>
</dbReference>
<evidence type="ECO:0000256" key="4">
    <source>
        <dbReference type="ARBA" id="ARBA00022692"/>
    </source>
</evidence>
<evidence type="ECO:0000256" key="5">
    <source>
        <dbReference type="ARBA" id="ARBA00023077"/>
    </source>
</evidence>
<sequence>MKNYYLLILSFFFCWLGHAQAQTISGVVLDENSEPLGGVTVAIKDTNRGTSTDFDGNYSLEAELGQTLVFTFVGYDAREVLIDQEEINVTMVSGMSLGEVVLVGSRNPSRTVVESTVPIDVLDVQEMTVAVPQVNLNQMLNYVAPSFTSNTQTISDGTDHIDPASLRGLGPDQVLVLINGKRRHNSSLINVNGTFGRGSVGTDLNAIPASAIKRIEVLRDGAAAQYGSDAIAGVINIVLVDRTNELSFNVTTGANFSKNANEQTGGVDGETVNVAASYGISLGEKGGYVAFAGDFDYREDYNRMKEWEGTIFNAYNAIEFRAANSGANIANLSDDQIKEFAQDVSYFSSDFQNDISNAPDREALQDLLGLDVTQEELNARGLERTDFNMRVGQSALRGGRFFANMSLPLDDAGTELYSFAGMSSRRGNSAGFYRLPNQSRTYTPIYINGFLPEINSKIKDQSIAVGVRGEISDWEVDFSNTWGKNEFQYFISNTSNASLQRASPTAFDAGGFSFLQNTTNLDISRFYEEVFLGMNVAFGAEHRFENYEIEAGERGSYEQYTQDGDVVIRADQDPAFDFFGSARPGGSQVFPGFSPKNELSRERSSIAGYFDVEVDFSERFLATFATRFEDYSDFGSTLNFKLSSRYKLTDNINIRGAANTGFRAPSLHQLYFNSTSTIFDNEGNPQEVGTFSNDSRAAQLLGIPALKEETSKSISLGFTAKIPDANLSLTVDGYFVAIDDRVVYTGQFTGPGTDSELDRLLAQANATAASFFANAIDTESKGLDMVVTHKAIFNDNFSLKSDLAATLSKTQKVGDINASDVLERAGLVDTYFPEDSRVYLEEAVPRTKVNLTNSLTAGDFNVFLRNVYFGEVTEATTILENQQVFGTKVVTDLSVGFHATESLTLTVGANNLFDVYPDRAEPEFGNRSDGRFDWSRRAQQFGVAGRFLFARVSINLK</sequence>